<gene>
    <name evidence="5" type="primary">cefE</name>
</gene>
<proteinExistence type="inferred from homology"/>
<comment type="pathway">
    <text evidence="1">Antibiotic biosynthesis.</text>
</comment>
<dbReference type="InterPro" id="IPR027443">
    <property type="entry name" value="IPNS-like_sf"/>
</dbReference>
<dbReference type="InterPro" id="IPR026992">
    <property type="entry name" value="DIOX_N"/>
</dbReference>
<dbReference type="EMBL" id="S55763">
    <property type="protein sequence ID" value="AAA14023.1"/>
    <property type="molecule type" value="Genomic_DNA"/>
</dbReference>
<keyword evidence="2" id="KW-0045">Antibiotic biosynthesis</keyword>
<evidence type="ECO:0000256" key="2">
    <source>
        <dbReference type="ARBA" id="ARBA00023194"/>
    </source>
</evidence>
<dbReference type="SMR" id="Q2PJB2"/>
<keyword evidence="3" id="KW-0408">Iron</keyword>
<evidence type="ECO:0000313" key="5">
    <source>
        <dbReference type="EMBL" id="AAA14023.1"/>
    </source>
</evidence>
<dbReference type="AlphaFoldDB" id="Q2PJB2"/>
<dbReference type="InterPro" id="IPR044861">
    <property type="entry name" value="IPNS-like_FE2OG_OXY"/>
</dbReference>
<dbReference type="InterPro" id="IPR050231">
    <property type="entry name" value="Iron_ascorbate_oxido_reductase"/>
</dbReference>
<feature type="domain" description="Fe2OG dioxygenase" evidence="4">
    <location>
        <begin position="156"/>
        <end position="269"/>
    </location>
</feature>
<dbReference type="InterPro" id="IPR005123">
    <property type="entry name" value="Oxoglu/Fe-dep_dioxygenase_dom"/>
</dbReference>
<name>Q2PJB2_AMYLA</name>
<dbReference type="Gene3D" id="2.60.120.330">
    <property type="entry name" value="B-lactam Antibiotic, Isopenicillin N Synthase, Chain"/>
    <property type="match status" value="1"/>
</dbReference>
<dbReference type="GO" id="GO:0017000">
    <property type="term" value="P:antibiotic biosynthetic process"/>
    <property type="evidence" value="ECO:0007669"/>
    <property type="project" value="UniProtKB-KW"/>
</dbReference>
<evidence type="ECO:0000256" key="1">
    <source>
        <dbReference type="ARBA" id="ARBA00004792"/>
    </source>
</evidence>
<keyword evidence="3" id="KW-0560">Oxidoreductase</keyword>
<organism evidence="5">
    <name type="scientific">Amycolatopsis lactamdurans</name>
    <name type="common">Nocardia lactamdurans</name>
    <dbReference type="NCBI Taxonomy" id="1913"/>
    <lineage>
        <taxon>Bacteria</taxon>
        <taxon>Bacillati</taxon>
        <taxon>Actinomycetota</taxon>
        <taxon>Actinomycetes</taxon>
        <taxon>Pseudonocardiales</taxon>
        <taxon>Pseudonocardiaceae</taxon>
        <taxon>Amycolatopsis</taxon>
    </lineage>
</organism>
<dbReference type="PROSITE" id="PS51471">
    <property type="entry name" value="FE2OG_OXY"/>
    <property type="match status" value="1"/>
</dbReference>
<sequence length="314" mass="34530">MTDATVPTFDLAELREGLHQEEFRHCLREKGVFYLKGTGLPAEADHASGREIAVDFFDHGTEAEKKAVMTPIPTIRRGYAGLESESTAQITNTGKYTDYSMSYSMGTADNLFPSAEFEKAWEDYFARMYRASQDVARQVLTSVGAEPEVGMDAFLDCEPLLRLRYFPEVPEDRVAEEQPLRMAPHYDLSIVTLIHQTPCANGFVSLQVEVDGSYVDIPAQPGAVLVFCGAVATLVADGAIKAPKHHVAAPGADKRVGSSRTSSVFFLRPNGDFRFSVPRARECGFDVSIPAETATFDDWIGGNYINIRKTAAAR</sequence>
<comment type="similarity">
    <text evidence="3">Belongs to the iron/ascorbate-dependent oxidoreductase family.</text>
</comment>
<dbReference type="GO" id="GO:0046872">
    <property type="term" value="F:metal ion binding"/>
    <property type="evidence" value="ECO:0007669"/>
    <property type="project" value="UniProtKB-KW"/>
</dbReference>
<evidence type="ECO:0000259" key="4">
    <source>
        <dbReference type="PROSITE" id="PS51471"/>
    </source>
</evidence>
<dbReference type="GO" id="GO:0016491">
    <property type="term" value="F:oxidoreductase activity"/>
    <property type="evidence" value="ECO:0007669"/>
    <property type="project" value="UniProtKB-KW"/>
</dbReference>
<dbReference type="Pfam" id="PF03171">
    <property type="entry name" value="2OG-FeII_Oxy"/>
    <property type="match status" value="1"/>
</dbReference>
<reference evidence="5" key="1">
    <citation type="journal article" date="1993" name="Mol. Gen. Genet.">
        <title>Characterization and expression in Streptomyces lividans of cefD and cefE genes from Nocardia lactamdurans: the organization of the cephamycin gene cluster differs from that in Streptomyces clavuligerus.</title>
        <authorList>
            <person name="Coque J.J.R."/>
            <person name="Martin J.F."/>
            <person name="Liras P."/>
        </authorList>
    </citation>
    <scope>NUCLEOTIDE SEQUENCE</scope>
</reference>
<evidence type="ECO:0000256" key="3">
    <source>
        <dbReference type="RuleBase" id="RU003682"/>
    </source>
</evidence>
<keyword evidence="3" id="KW-0479">Metal-binding</keyword>
<dbReference type="PANTHER" id="PTHR47990">
    <property type="entry name" value="2-OXOGLUTARATE (2OG) AND FE(II)-DEPENDENT OXYGENASE SUPERFAMILY PROTEIN-RELATED"/>
    <property type="match status" value="1"/>
</dbReference>
<dbReference type="Pfam" id="PF14226">
    <property type="entry name" value="DIOX_N"/>
    <property type="match status" value="1"/>
</dbReference>
<protein>
    <submittedName>
        <fullName evidence="5">Deacetoxycephalosporin C synthase</fullName>
    </submittedName>
</protein>
<accession>Q2PJB2</accession>
<dbReference type="SUPFAM" id="SSF51197">
    <property type="entry name" value="Clavaminate synthase-like"/>
    <property type="match status" value="1"/>
</dbReference>